<dbReference type="GO" id="GO:0016020">
    <property type="term" value="C:membrane"/>
    <property type="evidence" value="ECO:0007669"/>
    <property type="project" value="UniProtKB-SubCell"/>
</dbReference>
<name>A0A6J0NTA5_RAPSA</name>
<evidence type="ECO:0000256" key="2">
    <source>
        <dbReference type="ARBA" id="ARBA00004141"/>
    </source>
</evidence>
<dbReference type="Pfam" id="PF01694">
    <property type="entry name" value="Rhomboid"/>
    <property type="match status" value="1"/>
</dbReference>
<dbReference type="OrthoDB" id="418595at2759"/>
<dbReference type="PANTHER" id="PTHR22936">
    <property type="entry name" value="RHOMBOID-RELATED"/>
    <property type="match status" value="1"/>
</dbReference>
<evidence type="ECO:0000256" key="4">
    <source>
        <dbReference type="ARBA" id="ARBA00022670"/>
    </source>
</evidence>
<dbReference type="GO" id="GO:0006508">
    <property type="term" value="P:proteolysis"/>
    <property type="evidence" value="ECO:0007669"/>
    <property type="project" value="UniProtKB-KW"/>
</dbReference>
<evidence type="ECO:0000259" key="12">
    <source>
        <dbReference type="Pfam" id="PF01694"/>
    </source>
</evidence>
<dbReference type="FunFam" id="1.20.1540.10:FF:000019">
    <property type="entry name" value="RHOMBOID-like protein"/>
    <property type="match status" value="1"/>
</dbReference>
<feature type="region of interest" description="Disordered" evidence="11">
    <location>
        <begin position="36"/>
        <end position="78"/>
    </location>
</feature>
<proteinExistence type="inferred from homology"/>
<sequence>MQSIRLKSKTPNVGHKFFRIFLSALHFLQNFREIKSNPQNSTKKPTNKRALYSFPEMGKRPPLPPDIENGTPPLPPLPPPARPQFRPPVPVPWYAWLVPLIFAANFITFATTMYLNDCPSRSDNCLLFDVLGRLSFQPIKENMLLGPSIPTLRRLGALERRLVEEGEKWRLISCIWLHGGLLHLLANMISLLCIGMRLEQEFGFLRIGALYVISGLGGSIMSCLTDSRGERVSVGASGALFGLLGAMLSELITNWTIYENKCTSLMTLILIIALNLSVGFLPRVDNSAHCGGFLAGFFLGFVLLLRPQYGYVNPKYIPPGYDVKQKKRHKCYQHVFRITSLAILLAGFIAGYTKLLREHTVESVPFRDVN</sequence>
<comment type="function">
    <text evidence="10">Serine protease involved in intramembrane proteolysis.</text>
</comment>
<protein>
    <recommendedName>
        <fullName evidence="10">RHOMBOID-like protein</fullName>
        <ecNumber evidence="10">3.4.21.105</ecNumber>
    </recommendedName>
</protein>
<evidence type="ECO:0000256" key="8">
    <source>
        <dbReference type="ARBA" id="ARBA00022989"/>
    </source>
</evidence>
<evidence type="ECO:0000256" key="5">
    <source>
        <dbReference type="ARBA" id="ARBA00022692"/>
    </source>
</evidence>
<keyword evidence="8 10" id="KW-1133">Transmembrane helix</keyword>
<dbReference type="SUPFAM" id="SSF144091">
    <property type="entry name" value="Rhomboid-like"/>
    <property type="match status" value="1"/>
</dbReference>
<keyword evidence="5 10" id="KW-0812">Transmembrane</keyword>
<comment type="subcellular location">
    <subcellularLocation>
        <location evidence="2 10">Membrane</location>
        <topology evidence="2 10">Multi-pass membrane protein</topology>
    </subcellularLocation>
</comment>
<evidence type="ECO:0000256" key="1">
    <source>
        <dbReference type="ARBA" id="ARBA00000156"/>
    </source>
</evidence>
<evidence type="ECO:0000256" key="10">
    <source>
        <dbReference type="RuleBase" id="RU362115"/>
    </source>
</evidence>
<dbReference type="Proteomes" id="UP000504610">
    <property type="component" value="Chromosome 1"/>
</dbReference>
<organism evidence="13 14">
    <name type="scientific">Raphanus sativus</name>
    <name type="common">Radish</name>
    <name type="synonym">Raphanus raphanistrum var. sativus</name>
    <dbReference type="NCBI Taxonomy" id="3726"/>
    <lineage>
        <taxon>Eukaryota</taxon>
        <taxon>Viridiplantae</taxon>
        <taxon>Streptophyta</taxon>
        <taxon>Embryophyta</taxon>
        <taxon>Tracheophyta</taxon>
        <taxon>Spermatophyta</taxon>
        <taxon>Magnoliopsida</taxon>
        <taxon>eudicotyledons</taxon>
        <taxon>Gunneridae</taxon>
        <taxon>Pentapetalae</taxon>
        <taxon>rosids</taxon>
        <taxon>malvids</taxon>
        <taxon>Brassicales</taxon>
        <taxon>Brassicaceae</taxon>
        <taxon>Brassiceae</taxon>
        <taxon>Raphanus</taxon>
    </lineage>
</organism>
<comment type="similarity">
    <text evidence="3 10">Belongs to the peptidase S54 family.</text>
</comment>
<feature type="transmembrane region" description="Helical" evidence="10">
    <location>
        <begin position="203"/>
        <end position="222"/>
    </location>
</feature>
<dbReference type="PANTHER" id="PTHR22936:SF98">
    <property type="entry name" value="GENOME ASSEMBLY, CHROMOSOME: A06"/>
    <property type="match status" value="1"/>
</dbReference>
<evidence type="ECO:0000256" key="3">
    <source>
        <dbReference type="ARBA" id="ARBA00009045"/>
    </source>
</evidence>
<dbReference type="InterPro" id="IPR035952">
    <property type="entry name" value="Rhomboid-like_sf"/>
</dbReference>
<reference evidence="13" key="1">
    <citation type="journal article" date="2019" name="Database">
        <title>The radish genome database (RadishGD): an integrated information resource for radish genomics.</title>
        <authorList>
            <person name="Yu H.J."/>
            <person name="Baek S."/>
            <person name="Lee Y.J."/>
            <person name="Cho A."/>
            <person name="Mun J.H."/>
        </authorList>
    </citation>
    <scope>NUCLEOTIDE SEQUENCE [LARGE SCALE GENOMIC DNA]</scope>
    <source>
        <strain evidence="13">cv. WK10039</strain>
    </source>
</reference>
<dbReference type="EC" id="3.4.21.105" evidence="10"/>
<evidence type="ECO:0000313" key="14">
    <source>
        <dbReference type="RefSeq" id="XP_018486948.2"/>
    </source>
</evidence>
<dbReference type="GO" id="GO:0005794">
    <property type="term" value="C:Golgi apparatus"/>
    <property type="evidence" value="ECO:0007669"/>
    <property type="project" value="UniProtKB-ARBA"/>
</dbReference>
<feature type="transmembrane region" description="Helical" evidence="10">
    <location>
        <begin position="262"/>
        <end position="280"/>
    </location>
</feature>
<dbReference type="KEGG" id="rsz:108857455"/>
<evidence type="ECO:0000256" key="7">
    <source>
        <dbReference type="ARBA" id="ARBA00022825"/>
    </source>
</evidence>
<keyword evidence="6 10" id="KW-0378">Hydrolase</keyword>
<feature type="domain" description="Peptidase S54 rhomboid" evidence="12">
    <location>
        <begin position="166"/>
        <end position="304"/>
    </location>
</feature>
<dbReference type="InterPro" id="IPR022764">
    <property type="entry name" value="Peptidase_S54_rhomboid_dom"/>
</dbReference>
<dbReference type="GO" id="GO:0004252">
    <property type="term" value="F:serine-type endopeptidase activity"/>
    <property type="evidence" value="ECO:0007669"/>
    <property type="project" value="InterPro"/>
</dbReference>
<evidence type="ECO:0000256" key="11">
    <source>
        <dbReference type="SAM" id="MobiDB-lite"/>
    </source>
</evidence>
<comment type="catalytic activity">
    <reaction evidence="1 10">
        <text>Cleaves type-1 transmembrane domains using a catalytic dyad composed of serine and histidine that are contributed by different transmembrane domains.</text>
        <dbReference type="EC" id="3.4.21.105"/>
    </reaction>
</comment>
<keyword evidence="9 10" id="KW-0472">Membrane</keyword>
<feature type="transmembrane region" description="Helical" evidence="10">
    <location>
        <begin position="175"/>
        <end position="196"/>
    </location>
</feature>
<reference evidence="14" key="2">
    <citation type="submission" date="2025-08" db="UniProtKB">
        <authorList>
            <consortium name="RefSeq"/>
        </authorList>
    </citation>
    <scope>IDENTIFICATION</scope>
    <source>
        <tissue evidence="14">Leaf</tissue>
    </source>
</reference>
<evidence type="ECO:0000256" key="6">
    <source>
        <dbReference type="ARBA" id="ARBA00022801"/>
    </source>
</evidence>
<keyword evidence="13" id="KW-1185">Reference proteome</keyword>
<dbReference type="RefSeq" id="XP_018486948.2">
    <property type="nucleotide sequence ID" value="XM_018631446.2"/>
</dbReference>
<feature type="transmembrane region" description="Helical" evidence="10">
    <location>
        <begin position="286"/>
        <end position="305"/>
    </location>
</feature>
<dbReference type="InterPro" id="IPR002610">
    <property type="entry name" value="Peptidase_S54_rhomboid-like"/>
</dbReference>
<evidence type="ECO:0000313" key="13">
    <source>
        <dbReference type="Proteomes" id="UP000504610"/>
    </source>
</evidence>
<keyword evidence="7 10" id="KW-0720">Serine protease</keyword>
<dbReference type="GeneID" id="108857455"/>
<gene>
    <name evidence="14" type="primary">LOC108857455</name>
</gene>
<keyword evidence="4 10" id="KW-0645">Protease</keyword>
<feature type="transmembrane region" description="Helical" evidence="10">
    <location>
        <begin position="234"/>
        <end position="255"/>
    </location>
</feature>
<dbReference type="Gene3D" id="1.20.1540.10">
    <property type="entry name" value="Rhomboid-like"/>
    <property type="match status" value="1"/>
</dbReference>
<accession>A0A6J0NTA5</accession>
<evidence type="ECO:0000256" key="9">
    <source>
        <dbReference type="ARBA" id="ARBA00023136"/>
    </source>
</evidence>
<dbReference type="AlphaFoldDB" id="A0A6J0NTA5"/>
<feature type="transmembrane region" description="Helical" evidence="10">
    <location>
        <begin position="334"/>
        <end position="353"/>
    </location>
</feature>
<feature type="transmembrane region" description="Helical" evidence="10">
    <location>
        <begin position="93"/>
        <end position="115"/>
    </location>
</feature>